<dbReference type="OrthoDB" id="3796409at2759"/>
<proteinExistence type="predicted"/>
<evidence type="ECO:0000256" key="1">
    <source>
        <dbReference type="SAM" id="MobiDB-lite"/>
    </source>
</evidence>
<gene>
    <name evidence="2" type="ORF">DM02DRAFT_635248</name>
</gene>
<dbReference type="Proteomes" id="UP000244855">
    <property type="component" value="Unassembled WGS sequence"/>
</dbReference>
<feature type="region of interest" description="Disordered" evidence="1">
    <location>
        <begin position="55"/>
        <end position="98"/>
    </location>
</feature>
<name>A0A2V1D3J4_9PLEO</name>
<protein>
    <submittedName>
        <fullName evidence="2">Uncharacterized protein</fullName>
    </submittedName>
</protein>
<feature type="compositionally biased region" description="Basic and acidic residues" evidence="1">
    <location>
        <begin position="79"/>
        <end position="94"/>
    </location>
</feature>
<sequence>MATARDHSKAVLTPDRRFFYSARPAFSVCQHNLREFQFLNNSDPGIVRRNARSCVYQNKQQQPPPEKAVWKKVRNRERKKNEREEGLDAQKQENRLPGLNTTINPSISIITGLLDPFDALPRVECNINHILEYLFSNMSEDFMSFVTWLYATTLIRDGIAGELLSREATAGSARLGSRSANRCDMWLVDCSFQSFGGMFWEAETHCSAMLKAIAVQGEGDVMTGLQQYDTFTQKAVIWCELGVGAQNRTLPQIPYTPPPFPEALPLSFLQESSRLANATVSTVPPVSHELKHIFTLMHQLSLLQAGSMTRHNQCSKVKTTDRTVVRIMYDLEYSLLRILSAQRMNSHTLSEVDVALAEACHLLFWIGPRGLPPEMKLCDRFIAWLKEALADLVERPEAPFFSPSHTHVRSSSLRAPSPERKVSDTGITSCSSALDAAVLWCLCISTLASSAHLKPDNPWYREQFCRQMEKMSLRNRTELRQALCPFLNIEGFPWMCTQTLDRFFNAPGW</sequence>
<keyword evidence="3" id="KW-1185">Reference proteome</keyword>
<dbReference type="AlphaFoldDB" id="A0A2V1D3J4"/>
<dbReference type="EMBL" id="KZ805668">
    <property type="protein sequence ID" value="PVH92565.1"/>
    <property type="molecule type" value="Genomic_DNA"/>
</dbReference>
<evidence type="ECO:0000313" key="2">
    <source>
        <dbReference type="EMBL" id="PVH92565.1"/>
    </source>
</evidence>
<accession>A0A2V1D3J4</accession>
<dbReference type="PANTHER" id="PTHR37540">
    <property type="entry name" value="TRANSCRIPTION FACTOR (ACR-2), PUTATIVE-RELATED-RELATED"/>
    <property type="match status" value="1"/>
</dbReference>
<reference evidence="2 3" key="1">
    <citation type="journal article" date="2018" name="Sci. Rep.">
        <title>Comparative genomics provides insights into the lifestyle and reveals functional heterogeneity of dark septate endophytic fungi.</title>
        <authorList>
            <person name="Knapp D.G."/>
            <person name="Nemeth J.B."/>
            <person name="Barry K."/>
            <person name="Hainaut M."/>
            <person name="Henrissat B."/>
            <person name="Johnson J."/>
            <person name="Kuo A."/>
            <person name="Lim J.H.P."/>
            <person name="Lipzen A."/>
            <person name="Nolan M."/>
            <person name="Ohm R.A."/>
            <person name="Tamas L."/>
            <person name="Grigoriev I.V."/>
            <person name="Spatafora J.W."/>
            <person name="Nagy L.G."/>
            <person name="Kovacs G.M."/>
        </authorList>
    </citation>
    <scope>NUCLEOTIDE SEQUENCE [LARGE SCALE GENOMIC DNA]</scope>
    <source>
        <strain evidence="2 3">DSE2036</strain>
    </source>
</reference>
<organism evidence="2 3">
    <name type="scientific">Periconia macrospinosa</name>
    <dbReference type="NCBI Taxonomy" id="97972"/>
    <lineage>
        <taxon>Eukaryota</taxon>
        <taxon>Fungi</taxon>
        <taxon>Dikarya</taxon>
        <taxon>Ascomycota</taxon>
        <taxon>Pezizomycotina</taxon>
        <taxon>Dothideomycetes</taxon>
        <taxon>Pleosporomycetidae</taxon>
        <taxon>Pleosporales</taxon>
        <taxon>Massarineae</taxon>
        <taxon>Periconiaceae</taxon>
        <taxon>Periconia</taxon>
    </lineage>
</organism>
<dbReference type="PANTHER" id="PTHR37540:SF5">
    <property type="entry name" value="TRANSCRIPTION FACTOR DOMAIN-CONTAINING PROTEIN"/>
    <property type="match status" value="1"/>
</dbReference>
<evidence type="ECO:0000313" key="3">
    <source>
        <dbReference type="Proteomes" id="UP000244855"/>
    </source>
</evidence>